<dbReference type="AlphaFoldDB" id="A0A815H8H1"/>
<dbReference type="EMBL" id="CAJNOQ010014797">
    <property type="protein sequence ID" value="CAF1348785.1"/>
    <property type="molecule type" value="Genomic_DNA"/>
</dbReference>
<dbReference type="Pfam" id="PF00534">
    <property type="entry name" value="Glycos_transf_1"/>
    <property type="match status" value="1"/>
</dbReference>
<proteinExistence type="predicted"/>
<dbReference type="Proteomes" id="UP000663829">
    <property type="component" value="Unassembled WGS sequence"/>
</dbReference>
<dbReference type="InterPro" id="IPR036872">
    <property type="entry name" value="CH_dom_sf"/>
</dbReference>
<dbReference type="InterPro" id="IPR052622">
    <property type="entry name" value="Glycosyltransferase_G1"/>
</dbReference>
<keyword evidence="1" id="KW-0328">Glycosyltransferase</keyword>
<dbReference type="Gene3D" id="1.10.418.10">
    <property type="entry name" value="Calponin-like domain"/>
    <property type="match status" value="1"/>
</dbReference>
<dbReference type="Proteomes" id="UP000681722">
    <property type="component" value="Unassembled WGS sequence"/>
</dbReference>
<dbReference type="InterPro" id="IPR001715">
    <property type="entry name" value="CH_dom"/>
</dbReference>
<dbReference type="EMBL" id="CAJOBC010063185">
    <property type="protein sequence ID" value="CAF4216942.1"/>
    <property type="molecule type" value="Genomic_DNA"/>
</dbReference>
<dbReference type="Pfam" id="PF00307">
    <property type="entry name" value="CH"/>
    <property type="match status" value="1"/>
</dbReference>
<dbReference type="PROSITE" id="PS50021">
    <property type="entry name" value="CH"/>
    <property type="match status" value="1"/>
</dbReference>
<evidence type="ECO:0000313" key="3">
    <source>
        <dbReference type="EMBL" id="CAF1348785.1"/>
    </source>
</evidence>
<evidence type="ECO:0000313" key="4">
    <source>
        <dbReference type="EMBL" id="CAF4216942.1"/>
    </source>
</evidence>
<dbReference type="SMART" id="SM00033">
    <property type="entry name" value="CH"/>
    <property type="match status" value="1"/>
</dbReference>
<feature type="non-terminal residue" evidence="3">
    <location>
        <position position="1"/>
    </location>
</feature>
<organism evidence="3 5">
    <name type="scientific">Didymodactylos carnosus</name>
    <dbReference type="NCBI Taxonomy" id="1234261"/>
    <lineage>
        <taxon>Eukaryota</taxon>
        <taxon>Metazoa</taxon>
        <taxon>Spiralia</taxon>
        <taxon>Gnathifera</taxon>
        <taxon>Rotifera</taxon>
        <taxon>Eurotatoria</taxon>
        <taxon>Bdelloidea</taxon>
        <taxon>Philodinida</taxon>
        <taxon>Philodinidae</taxon>
        <taxon>Didymodactylos</taxon>
    </lineage>
</organism>
<dbReference type="OrthoDB" id="512920at2759"/>
<dbReference type="PANTHER" id="PTHR46660">
    <property type="match status" value="1"/>
</dbReference>
<dbReference type="GO" id="GO:0016757">
    <property type="term" value="F:glycosyltransferase activity"/>
    <property type="evidence" value="ECO:0007669"/>
    <property type="project" value="UniProtKB-KW"/>
</dbReference>
<dbReference type="PANTHER" id="PTHR46660:SF2">
    <property type="entry name" value="GLYCOSYLTRANSFERASE 1 DOMAIN-CONTAINING PROTEIN 1"/>
    <property type="match status" value="1"/>
</dbReference>
<dbReference type="SUPFAM" id="SSF53756">
    <property type="entry name" value="UDP-Glycosyltransferase/glycogen phosphorylase"/>
    <property type="match status" value="1"/>
</dbReference>
<feature type="domain" description="Calponin-homology (CH)" evidence="2">
    <location>
        <begin position="1"/>
        <end position="93"/>
    </location>
</feature>
<reference evidence="3" key="1">
    <citation type="submission" date="2021-02" db="EMBL/GenBank/DDBJ databases">
        <authorList>
            <person name="Nowell W R."/>
        </authorList>
    </citation>
    <scope>NUCLEOTIDE SEQUENCE</scope>
</reference>
<dbReference type="Gene3D" id="3.40.50.2000">
    <property type="entry name" value="Glycogen Phosphorylase B"/>
    <property type="match status" value="2"/>
</dbReference>
<keyword evidence="5" id="KW-1185">Reference proteome</keyword>
<evidence type="ECO:0000259" key="2">
    <source>
        <dbReference type="PROSITE" id="PS50021"/>
    </source>
</evidence>
<dbReference type="CDD" id="cd03801">
    <property type="entry name" value="GT4_PimA-like"/>
    <property type="match status" value="1"/>
</dbReference>
<keyword evidence="1" id="KW-0808">Transferase</keyword>
<protein>
    <recommendedName>
        <fullName evidence="2">Calponin-homology (CH) domain-containing protein</fullName>
    </recommendedName>
</protein>
<dbReference type="InterPro" id="IPR001296">
    <property type="entry name" value="Glyco_trans_1"/>
</dbReference>
<accession>A0A815H8H1</accession>
<evidence type="ECO:0000256" key="1">
    <source>
        <dbReference type="ARBA" id="ARBA00022676"/>
    </source>
</evidence>
<evidence type="ECO:0000313" key="5">
    <source>
        <dbReference type="Proteomes" id="UP000663829"/>
    </source>
</evidence>
<name>A0A815H8H1_9BILA</name>
<gene>
    <name evidence="3" type="ORF">GPM918_LOCUS30798</name>
    <name evidence="4" type="ORF">SRO942_LOCUS31425</name>
</gene>
<dbReference type="SUPFAM" id="SSF47576">
    <property type="entry name" value="Calponin-homology domain, CH-domain"/>
    <property type="match status" value="1"/>
</dbReference>
<sequence length="449" mass="51675">NVKITNFTSSFADGLAFCAIIHHYYPESFDYQTLRRDERKINFDLAFRIAEEQAQIHPLLETEDMLKMGNEPDKKCWWVCIVEMSLKIFDFVQKHFLSSHIVKPKNKILLISSLRKGSGNTATANRLSHNLRAYFDIDCIDANMPNNECESFCQLISKYSAIIALHAYRAGHLLTKLYDNASLILPPLIIIFGGTDLHSPEEKWQEIIDNIVQKANKLVCFNNEWKNIIESKWKNNLKCKVTVIPQAVEILNDYSYISPFEGVLEDSGNKKFILWCGEIRKVKDPLFALRLFSMLSDNKFHLLIVGYKTDSVLENEFENEIEKQSTRITYLSGLSQISVQILMRTKCWAFINTSVNEGMCLAMLECMRLNVPVIVRRNTGNCSVIKHGKNGLIYETEQEAVDQILLLENDRIRENLIVTALNYVTRTHSISGETKAYKELLNNLIKEKT</sequence>
<comment type="caution">
    <text evidence="3">The sequence shown here is derived from an EMBL/GenBank/DDBJ whole genome shotgun (WGS) entry which is preliminary data.</text>
</comment>